<sequence>MLRYLLLISFTLTITLSRGQLQDDSVQIEGHQRTFHFLKPTQSGASLVFVLHGSGGNGKGMRSGAQKLEAIAPKENILLVYPDGYKKYWNECRKTAQSAANLEDINDNAFFEAMINYFSQHYQINTKQVFAVGTSGGGHMAYKLALTMPEKFRAISALIANLPDTNNLDCPEKRIAIPVMIVNGTADNVNPYNGGEVLTNNISLGMVRSTDRTFHYWSSLAGYKNEPTKKFLPDTDPADGKTIEQYTYSQKGKPEITLLKVLNGKHDYPNDINVYLESWAFFKRQLGVK</sequence>
<comment type="caution">
    <text evidence="3">The sequence shown here is derived from an EMBL/GenBank/DDBJ whole genome shotgun (WGS) entry which is preliminary data.</text>
</comment>
<dbReference type="EMBL" id="JALPRF010000001">
    <property type="protein sequence ID" value="MCK8491607.1"/>
    <property type="molecule type" value="Genomic_DNA"/>
</dbReference>
<keyword evidence="4" id="KW-1185">Reference proteome</keyword>
<dbReference type="SUPFAM" id="SSF53474">
    <property type="entry name" value="alpha/beta-Hydrolases"/>
    <property type="match status" value="1"/>
</dbReference>
<dbReference type="PANTHER" id="PTHR43037">
    <property type="entry name" value="UNNAMED PRODUCT-RELATED"/>
    <property type="match status" value="1"/>
</dbReference>
<evidence type="ECO:0000313" key="4">
    <source>
        <dbReference type="Proteomes" id="UP001202180"/>
    </source>
</evidence>
<dbReference type="InterPro" id="IPR050955">
    <property type="entry name" value="Plant_Biomass_Hydrol_Est"/>
</dbReference>
<evidence type="ECO:0000313" key="3">
    <source>
        <dbReference type="EMBL" id="MCK8491607.1"/>
    </source>
</evidence>
<dbReference type="Pfam" id="PF02230">
    <property type="entry name" value="Abhydrolase_2"/>
    <property type="match status" value="1"/>
</dbReference>
<dbReference type="InterPro" id="IPR029058">
    <property type="entry name" value="AB_hydrolase_fold"/>
</dbReference>
<evidence type="ECO:0000259" key="2">
    <source>
        <dbReference type="Pfam" id="PF02230"/>
    </source>
</evidence>
<dbReference type="Gene3D" id="3.40.50.1820">
    <property type="entry name" value="alpha/beta hydrolase"/>
    <property type="match status" value="1"/>
</dbReference>
<dbReference type="Proteomes" id="UP001202180">
    <property type="component" value="Unassembled WGS sequence"/>
</dbReference>
<accession>A0ABT0HHG2</accession>
<reference evidence="3 4" key="1">
    <citation type="submission" date="2022-04" db="EMBL/GenBank/DDBJ databases">
        <title>Spirosoma sp. strain RP8 genome sequencing and assembly.</title>
        <authorList>
            <person name="Jung Y."/>
        </authorList>
    </citation>
    <scope>NUCLEOTIDE SEQUENCE [LARGE SCALE GENOMIC DNA]</scope>
    <source>
        <strain evidence="3 4">RP8</strain>
    </source>
</reference>
<feature type="domain" description="Phospholipase/carboxylesterase/thioesterase" evidence="2">
    <location>
        <begin position="40"/>
        <end position="203"/>
    </location>
</feature>
<keyword evidence="3" id="KW-0378">Hydrolase</keyword>
<dbReference type="InterPro" id="IPR003140">
    <property type="entry name" value="PLipase/COase/thioEstase"/>
</dbReference>
<gene>
    <name evidence="3" type="ORF">M0L20_07060</name>
</gene>
<dbReference type="RefSeq" id="WP_248476266.1">
    <property type="nucleotide sequence ID" value="NZ_JALPRF010000001.1"/>
</dbReference>
<name>A0ABT0HHG2_9BACT</name>
<protein>
    <submittedName>
        <fullName evidence="3">Alpha/beta hydrolase-fold protein</fullName>
    </submittedName>
</protein>
<proteinExistence type="predicted"/>
<evidence type="ECO:0000256" key="1">
    <source>
        <dbReference type="ARBA" id="ARBA00022729"/>
    </source>
</evidence>
<dbReference type="GO" id="GO:0016787">
    <property type="term" value="F:hydrolase activity"/>
    <property type="evidence" value="ECO:0007669"/>
    <property type="project" value="UniProtKB-KW"/>
</dbReference>
<dbReference type="PANTHER" id="PTHR43037:SF1">
    <property type="entry name" value="BLL1128 PROTEIN"/>
    <property type="match status" value="1"/>
</dbReference>
<keyword evidence="1" id="KW-0732">Signal</keyword>
<organism evidence="3 4">
    <name type="scientific">Spirosoma liriopis</name>
    <dbReference type="NCBI Taxonomy" id="2937440"/>
    <lineage>
        <taxon>Bacteria</taxon>
        <taxon>Pseudomonadati</taxon>
        <taxon>Bacteroidota</taxon>
        <taxon>Cytophagia</taxon>
        <taxon>Cytophagales</taxon>
        <taxon>Cytophagaceae</taxon>
        <taxon>Spirosoma</taxon>
    </lineage>
</organism>